<dbReference type="SUPFAM" id="SSF51621">
    <property type="entry name" value="Phosphoenolpyruvate/pyruvate domain"/>
    <property type="match status" value="1"/>
</dbReference>
<dbReference type="PANTHER" id="PTHR30523">
    <property type="entry name" value="PHOSPHOENOLPYRUVATE CARBOXYLASE"/>
    <property type="match status" value="1"/>
</dbReference>
<dbReference type="InterPro" id="IPR015813">
    <property type="entry name" value="Pyrv/PenolPyrv_kinase-like_dom"/>
</dbReference>
<dbReference type="AlphaFoldDB" id="T1AZA6"/>
<comment type="caution">
    <text evidence="1">The sequence shown here is derived from an EMBL/GenBank/DDBJ whole genome shotgun (WGS) entry which is preliminary data.</text>
</comment>
<dbReference type="GO" id="GO:0008964">
    <property type="term" value="F:phosphoenolpyruvate carboxylase activity"/>
    <property type="evidence" value="ECO:0007669"/>
    <property type="project" value="UniProtKB-EC"/>
</dbReference>
<reference evidence="1" key="1">
    <citation type="submission" date="2013-08" db="EMBL/GenBank/DDBJ databases">
        <authorList>
            <person name="Mendez C."/>
            <person name="Richter M."/>
            <person name="Ferrer M."/>
            <person name="Sanchez J."/>
        </authorList>
    </citation>
    <scope>NUCLEOTIDE SEQUENCE</scope>
</reference>
<reference evidence="1" key="2">
    <citation type="journal article" date="2014" name="ISME J.">
        <title>Microbial stratification in low pH oxic and suboxic macroscopic growths along an acid mine drainage.</title>
        <authorList>
            <person name="Mendez-Garcia C."/>
            <person name="Mesa V."/>
            <person name="Sprenger R.R."/>
            <person name="Richter M."/>
            <person name="Diez M.S."/>
            <person name="Solano J."/>
            <person name="Bargiela R."/>
            <person name="Golyshina O.V."/>
            <person name="Manteca A."/>
            <person name="Ramos J.L."/>
            <person name="Gallego J.R."/>
            <person name="Llorente I."/>
            <person name="Martins Dos Santos V.A."/>
            <person name="Jensen O.N."/>
            <person name="Pelaez A.I."/>
            <person name="Sanchez J."/>
            <person name="Ferrer M."/>
        </authorList>
    </citation>
    <scope>NUCLEOTIDE SEQUENCE</scope>
</reference>
<dbReference type="GO" id="GO:0015977">
    <property type="term" value="P:carbon fixation"/>
    <property type="evidence" value="ECO:0007669"/>
    <property type="project" value="InterPro"/>
</dbReference>
<gene>
    <name evidence="1" type="ORF">B2A_09059</name>
</gene>
<protein>
    <submittedName>
        <fullName evidence="1">Phosphoenolpyruvate carboxylase</fullName>
        <ecNumber evidence="1">4.1.1.31</ecNumber>
    </submittedName>
</protein>
<feature type="non-terminal residue" evidence="1">
    <location>
        <position position="1"/>
    </location>
</feature>
<dbReference type="PRINTS" id="PR00150">
    <property type="entry name" value="PEPCARBXLASE"/>
</dbReference>
<organism evidence="1">
    <name type="scientific">mine drainage metagenome</name>
    <dbReference type="NCBI Taxonomy" id="410659"/>
    <lineage>
        <taxon>unclassified sequences</taxon>
        <taxon>metagenomes</taxon>
        <taxon>ecological metagenomes</taxon>
    </lineage>
</organism>
<dbReference type="GO" id="GO:0006099">
    <property type="term" value="P:tricarboxylic acid cycle"/>
    <property type="evidence" value="ECO:0007669"/>
    <property type="project" value="InterPro"/>
</dbReference>
<dbReference type="InterPro" id="IPR021135">
    <property type="entry name" value="PEP_COase"/>
</dbReference>
<dbReference type="GO" id="GO:0005829">
    <property type="term" value="C:cytosol"/>
    <property type="evidence" value="ECO:0007669"/>
    <property type="project" value="TreeGrafter"/>
</dbReference>
<sequence length="223" mass="23937">AKGPDDVLAALLLARWASVYDKNTNQVTLDIAPQFESLAALESSGEILRELLAEPAYRRHIEARNLCQGVLIGYSDSNKEAGPCASRLAIHQAQAALAETIGSSGHRYAIMHVRGGSTARGGGRIDAVLRSAPASAVNGVLRLREQGETIKQGYGLQPLAMRTLERAFNALSLAMAERNGPATPAAHLECAATLAAASREAYRRLVYGEQEFHDFFRAVTPID</sequence>
<name>T1AZA6_9ZZZZ</name>
<keyword evidence="1" id="KW-0456">Lyase</keyword>
<dbReference type="Pfam" id="PF00311">
    <property type="entry name" value="PEPcase"/>
    <property type="match status" value="1"/>
</dbReference>
<dbReference type="EMBL" id="AUZZ01006535">
    <property type="protein sequence ID" value="EQD45979.1"/>
    <property type="molecule type" value="Genomic_DNA"/>
</dbReference>
<feature type="non-terminal residue" evidence="1">
    <location>
        <position position="223"/>
    </location>
</feature>
<proteinExistence type="predicted"/>
<evidence type="ECO:0000313" key="1">
    <source>
        <dbReference type="EMBL" id="EQD45979.1"/>
    </source>
</evidence>
<accession>T1AZA6</accession>
<dbReference type="EC" id="4.1.1.31" evidence="1"/>
<dbReference type="PANTHER" id="PTHR30523:SF6">
    <property type="entry name" value="PHOSPHOENOLPYRUVATE CARBOXYLASE"/>
    <property type="match status" value="1"/>
</dbReference>
<keyword evidence="1" id="KW-0670">Pyruvate</keyword>